<dbReference type="AlphaFoldDB" id="A0A1R2C0E1"/>
<dbReference type="Proteomes" id="UP000187209">
    <property type="component" value="Unassembled WGS sequence"/>
</dbReference>
<feature type="transmembrane region" description="Helical" evidence="1">
    <location>
        <begin position="144"/>
        <end position="168"/>
    </location>
</feature>
<name>A0A1R2C0E1_9CILI</name>
<keyword evidence="1" id="KW-0472">Membrane</keyword>
<evidence type="ECO:0000313" key="2">
    <source>
        <dbReference type="EMBL" id="OMJ82447.1"/>
    </source>
</evidence>
<reference evidence="2 3" key="1">
    <citation type="submission" date="2016-11" db="EMBL/GenBank/DDBJ databases">
        <title>The macronuclear genome of Stentor coeruleus: a giant cell with tiny introns.</title>
        <authorList>
            <person name="Slabodnick M."/>
            <person name="Ruby J.G."/>
            <person name="Reiff S.B."/>
            <person name="Swart E.C."/>
            <person name="Gosai S."/>
            <person name="Prabakaran S."/>
            <person name="Witkowska E."/>
            <person name="Larue G.E."/>
            <person name="Fisher S."/>
            <person name="Freeman R.M."/>
            <person name="Gunawardena J."/>
            <person name="Chu W."/>
            <person name="Stover N.A."/>
            <person name="Gregory B.D."/>
            <person name="Nowacki M."/>
            <person name="Derisi J."/>
            <person name="Roy S.W."/>
            <person name="Marshall W.F."/>
            <person name="Sood P."/>
        </authorList>
    </citation>
    <scope>NUCLEOTIDE SEQUENCE [LARGE SCALE GENOMIC DNA]</scope>
    <source>
        <strain evidence="2">WM001</strain>
    </source>
</reference>
<feature type="transmembrane region" description="Helical" evidence="1">
    <location>
        <begin position="75"/>
        <end position="99"/>
    </location>
</feature>
<dbReference type="PANTHER" id="PTHR13568">
    <property type="entry name" value="FAM11A, B PROTEIN"/>
    <property type="match status" value="1"/>
</dbReference>
<feature type="transmembrane region" description="Helical" evidence="1">
    <location>
        <begin position="43"/>
        <end position="63"/>
    </location>
</feature>
<protein>
    <submittedName>
        <fullName evidence="2">Uncharacterized protein</fullName>
    </submittedName>
</protein>
<dbReference type="Pfam" id="PF10269">
    <property type="entry name" value="Tmemb_185A"/>
    <property type="match status" value="1"/>
</dbReference>
<feature type="transmembrane region" description="Helical" evidence="1">
    <location>
        <begin position="13"/>
        <end position="31"/>
    </location>
</feature>
<feature type="transmembrane region" description="Helical" evidence="1">
    <location>
        <begin position="174"/>
        <end position="192"/>
    </location>
</feature>
<evidence type="ECO:0000313" key="3">
    <source>
        <dbReference type="Proteomes" id="UP000187209"/>
    </source>
</evidence>
<dbReference type="EMBL" id="MPUH01000340">
    <property type="protein sequence ID" value="OMJ82447.1"/>
    <property type="molecule type" value="Genomic_DNA"/>
</dbReference>
<feature type="transmembrane region" description="Helical" evidence="1">
    <location>
        <begin position="105"/>
        <end position="124"/>
    </location>
</feature>
<sequence>MVIDSKSLLQLQTIKRIGICALLLFMILAIIRLETGKIPWEIVFIPMILFLLLIPAMAHGILANSFFQMQEYAKFITLFAVYNFVITFVVFFTLLALRLEKIIDASWISVFVPIWYGLTIYLGYSCYIIPGMVDKSIGMYRQAIMLILWFVALLLTSIFTVCYLETSFPTQPCIVLSPVIILGFINLIAWVIPVIKMKRNPNAPKFNPVGIEILWISTVIPTIMITLLKIMVSDTIPSFVPFLPALKVAIITFVQQEKLYASTKKEGYQYIS</sequence>
<comment type="caution">
    <text evidence="2">The sequence shown here is derived from an EMBL/GenBank/DDBJ whole genome shotgun (WGS) entry which is preliminary data.</text>
</comment>
<feature type="transmembrane region" description="Helical" evidence="1">
    <location>
        <begin position="238"/>
        <end position="255"/>
    </location>
</feature>
<accession>A0A1R2C0E1</accession>
<evidence type="ECO:0000256" key="1">
    <source>
        <dbReference type="SAM" id="Phobius"/>
    </source>
</evidence>
<dbReference type="PANTHER" id="PTHR13568:SF9">
    <property type="entry name" value="TRANSMEMBRANE PROTEIN 203"/>
    <property type="match status" value="1"/>
</dbReference>
<keyword evidence="1" id="KW-0812">Transmembrane</keyword>
<keyword evidence="3" id="KW-1185">Reference proteome</keyword>
<feature type="transmembrane region" description="Helical" evidence="1">
    <location>
        <begin position="213"/>
        <end position="232"/>
    </location>
</feature>
<gene>
    <name evidence="2" type="ORF">SteCoe_16856</name>
</gene>
<proteinExistence type="predicted"/>
<organism evidence="2 3">
    <name type="scientific">Stentor coeruleus</name>
    <dbReference type="NCBI Taxonomy" id="5963"/>
    <lineage>
        <taxon>Eukaryota</taxon>
        <taxon>Sar</taxon>
        <taxon>Alveolata</taxon>
        <taxon>Ciliophora</taxon>
        <taxon>Postciliodesmatophora</taxon>
        <taxon>Heterotrichea</taxon>
        <taxon>Heterotrichida</taxon>
        <taxon>Stentoridae</taxon>
        <taxon>Stentor</taxon>
    </lineage>
</organism>
<keyword evidence="1" id="KW-1133">Transmembrane helix</keyword>
<dbReference type="InterPro" id="IPR019396">
    <property type="entry name" value="TM_Fragile-X-F-assoc"/>
</dbReference>